<comment type="similarity">
    <text evidence="1">Belongs to the peptidase M20A family.</text>
</comment>
<dbReference type="InterPro" id="IPR011650">
    <property type="entry name" value="Peptidase_M20_dimer"/>
</dbReference>
<keyword evidence="3" id="KW-0479">Metal-binding</keyword>
<dbReference type="InterPro" id="IPR047177">
    <property type="entry name" value="Pept_M20A"/>
</dbReference>
<dbReference type="Gene3D" id="1.10.150.900">
    <property type="match status" value="1"/>
</dbReference>
<evidence type="ECO:0000256" key="4">
    <source>
        <dbReference type="ARBA" id="ARBA00022801"/>
    </source>
</evidence>
<dbReference type="Gene3D" id="3.40.630.10">
    <property type="entry name" value="Zn peptidases"/>
    <property type="match status" value="1"/>
</dbReference>
<dbReference type="STRING" id="1127673.GLIP_3664"/>
<accession>K6YYH5</accession>
<evidence type="ECO:0000313" key="8">
    <source>
        <dbReference type="Proteomes" id="UP000006334"/>
    </source>
</evidence>
<evidence type="ECO:0000256" key="1">
    <source>
        <dbReference type="ARBA" id="ARBA00006247"/>
    </source>
</evidence>
<organism evidence="7 8">
    <name type="scientific">Aliiglaciecola lipolytica E3</name>
    <dbReference type="NCBI Taxonomy" id="1127673"/>
    <lineage>
        <taxon>Bacteria</taxon>
        <taxon>Pseudomonadati</taxon>
        <taxon>Pseudomonadota</taxon>
        <taxon>Gammaproteobacteria</taxon>
        <taxon>Alteromonadales</taxon>
        <taxon>Alteromonadaceae</taxon>
        <taxon>Aliiglaciecola</taxon>
    </lineage>
</organism>
<dbReference type="InterPro" id="IPR036264">
    <property type="entry name" value="Bact_exopeptidase_dim_dom"/>
</dbReference>
<dbReference type="Proteomes" id="UP000006334">
    <property type="component" value="Unassembled WGS sequence"/>
</dbReference>
<dbReference type="InterPro" id="IPR002933">
    <property type="entry name" value="Peptidase_M20"/>
</dbReference>
<dbReference type="SUPFAM" id="SSF55031">
    <property type="entry name" value="Bacterial exopeptidase dimerisation domain"/>
    <property type="match status" value="1"/>
</dbReference>
<keyword evidence="7" id="KW-0121">Carboxypeptidase</keyword>
<dbReference type="eggNOG" id="COG0624">
    <property type="taxonomic scope" value="Bacteria"/>
</dbReference>
<evidence type="ECO:0000259" key="6">
    <source>
        <dbReference type="Pfam" id="PF07687"/>
    </source>
</evidence>
<dbReference type="FunFam" id="3.40.630.10:FF:000027">
    <property type="entry name" value="N-fatty-acyl-amino acid synthase/hydrolase PM20D1"/>
    <property type="match status" value="1"/>
</dbReference>
<evidence type="ECO:0000256" key="5">
    <source>
        <dbReference type="ARBA" id="ARBA00022833"/>
    </source>
</evidence>
<dbReference type="AlphaFoldDB" id="K6YYH5"/>
<evidence type="ECO:0000256" key="2">
    <source>
        <dbReference type="ARBA" id="ARBA00022670"/>
    </source>
</evidence>
<dbReference type="Gene3D" id="3.30.70.360">
    <property type="match status" value="1"/>
</dbReference>
<sequence>MKKLITILLLGLLILAAVLWIRAETVFSDNQLQVEQSKQVMPLDPEAAVLRFARAIQFKTISYDDPEQVDDQPFIELRQHIQQSYPLVHQVAQQKTFSQHSLLYYFPGTDSSLKPALFMGHMDVVPVDDVTLSKWQQPPFSGAVVDDVIWGRGTIDDKVTVFALLESMEMLLQQNKPLKRGIYLAFGHDEEVGGTLGAVKIAEYLEQQNLEFEFVLDEGGAITEGIMSGIDKPVAIIGIAEKGFVNLKLTVNSEGGHSSQPPDHTALGILSEAIVKVENAPFDTDLTYSKKTFDAVANHAPLTSRLPMANLWLLEPVVKNAMLKAPSTAAGIRTTIAATMANGSSKSNILPTQASAVINFRIMPRESINTVKQHVINAIDDERVVVTDFMGVEPSGVSPTDSMGYRLIEKHIRQQNNDVLVAPYLVMGGTDSRYYTGLSDNIYRFMMVRLDSEGLKRFHGINEQLPVDDYLNAISFFYAMLEETSGVTANPR</sequence>
<reference evidence="7 8" key="1">
    <citation type="journal article" date="2017" name="Antonie Van Leeuwenhoek">
        <title>Rhizobium rhizosphaerae sp. nov., a novel species isolated from rice rhizosphere.</title>
        <authorList>
            <person name="Zhao J.J."/>
            <person name="Zhang J."/>
            <person name="Zhang R.J."/>
            <person name="Zhang C.W."/>
            <person name="Yin H.Q."/>
            <person name="Zhang X.X."/>
        </authorList>
    </citation>
    <scope>NUCLEOTIDE SEQUENCE [LARGE SCALE GENOMIC DNA]</scope>
    <source>
        <strain evidence="7 8">E3</strain>
    </source>
</reference>
<dbReference type="GO" id="GO:0006508">
    <property type="term" value="P:proteolysis"/>
    <property type="evidence" value="ECO:0007669"/>
    <property type="project" value="UniProtKB-KW"/>
</dbReference>
<dbReference type="Pfam" id="PF01546">
    <property type="entry name" value="Peptidase_M20"/>
    <property type="match status" value="1"/>
</dbReference>
<gene>
    <name evidence="7" type="ORF">GLIP_3664</name>
</gene>
<evidence type="ECO:0000313" key="7">
    <source>
        <dbReference type="EMBL" id="GAC16275.1"/>
    </source>
</evidence>
<dbReference type="CDD" id="cd05674">
    <property type="entry name" value="M20_yscS"/>
    <property type="match status" value="1"/>
</dbReference>
<dbReference type="Pfam" id="PF07687">
    <property type="entry name" value="M20_dimer"/>
    <property type="match status" value="1"/>
</dbReference>
<dbReference type="SUPFAM" id="SSF53187">
    <property type="entry name" value="Zn-dependent exopeptidases"/>
    <property type="match status" value="1"/>
</dbReference>
<evidence type="ECO:0000256" key="3">
    <source>
        <dbReference type="ARBA" id="ARBA00022723"/>
    </source>
</evidence>
<protein>
    <submittedName>
        <fullName evidence="7">Carboxypeptidase PM20D1</fullName>
        <ecNumber evidence="7">3.4.17.-</ecNumber>
    </submittedName>
</protein>
<keyword evidence="2" id="KW-0645">Protease</keyword>
<proteinExistence type="inferred from homology"/>
<dbReference type="GO" id="GO:0004180">
    <property type="term" value="F:carboxypeptidase activity"/>
    <property type="evidence" value="ECO:0007669"/>
    <property type="project" value="UniProtKB-KW"/>
</dbReference>
<keyword evidence="8" id="KW-1185">Reference proteome</keyword>
<comment type="caution">
    <text evidence="7">The sequence shown here is derived from an EMBL/GenBank/DDBJ whole genome shotgun (WGS) entry which is preliminary data.</text>
</comment>
<keyword evidence="4 7" id="KW-0378">Hydrolase</keyword>
<dbReference type="PANTHER" id="PTHR45962:SF1">
    <property type="entry name" value="N-FATTY-ACYL-AMINO ACID SYNTHASE_HYDROLASE PM20D1"/>
    <property type="match status" value="1"/>
</dbReference>
<dbReference type="RefSeq" id="WP_008846077.1">
    <property type="nucleotide sequence ID" value="NZ_BAEN01000068.1"/>
</dbReference>
<dbReference type="OrthoDB" id="3665926at2"/>
<feature type="domain" description="Peptidase M20 dimerisation" evidence="6">
    <location>
        <begin position="239"/>
        <end position="382"/>
    </location>
</feature>
<name>K6YYH5_9ALTE</name>
<dbReference type="EC" id="3.4.17.-" evidence="7"/>
<dbReference type="PANTHER" id="PTHR45962">
    <property type="entry name" value="N-FATTY-ACYL-AMINO ACID SYNTHASE/HYDROLASE PM20D1"/>
    <property type="match status" value="1"/>
</dbReference>
<dbReference type="GO" id="GO:0046872">
    <property type="term" value="F:metal ion binding"/>
    <property type="evidence" value="ECO:0007669"/>
    <property type="project" value="UniProtKB-KW"/>
</dbReference>
<dbReference type="EMBL" id="BAEN01000068">
    <property type="protein sequence ID" value="GAC16275.1"/>
    <property type="molecule type" value="Genomic_DNA"/>
</dbReference>
<keyword evidence="5" id="KW-0862">Zinc</keyword>